<accession>A0A2T6BF13</accession>
<feature type="signal peptide" evidence="2">
    <location>
        <begin position="1"/>
        <end position="20"/>
    </location>
</feature>
<dbReference type="NCBIfam" id="TIGR03370">
    <property type="entry name" value="VPLPA-CTERM"/>
    <property type="match status" value="1"/>
</dbReference>
<evidence type="ECO:0000256" key="2">
    <source>
        <dbReference type="SAM" id="SignalP"/>
    </source>
</evidence>
<evidence type="ECO:0000256" key="1">
    <source>
        <dbReference type="SAM" id="Phobius"/>
    </source>
</evidence>
<gene>
    <name evidence="3" type="ORF">C8N43_3454</name>
</gene>
<evidence type="ECO:0000313" key="3">
    <source>
        <dbReference type="EMBL" id="PTX54637.1"/>
    </source>
</evidence>
<name>A0A2T6BF13_9RHOB</name>
<keyword evidence="4" id="KW-1185">Reference proteome</keyword>
<dbReference type="AlphaFoldDB" id="A0A2T6BF13"/>
<evidence type="ECO:0000313" key="4">
    <source>
        <dbReference type="Proteomes" id="UP000243978"/>
    </source>
</evidence>
<comment type="caution">
    <text evidence="3">The sequence shown here is derived from an EMBL/GenBank/DDBJ whole genome shotgun (WGS) entry which is preliminary data.</text>
</comment>
<organism evidence="3 4">
    <name type="scientific">Litoreibacter ponti</name>
    <dbReference type="NCBI Taxonomy" id="1510457"/>
    <lineage>
        <taxon>Bacteria</taxon>
        <taxon>Pseudomonadati</taxon>
        <taxon>Pseudomonadota</taxon>
        <taxon>Alphaproteobacteria</taxon>
        <taxon>Rhodobacterales</taxon>
        <taxon>Roseobacteraceae</taxon>
        <taxon>Litoreibacter</taxon>
    </lineage>
</organism>
<keyword evidence="1" id="KW-1133">Transmembrane helix</keyword>
<keyword evidence="1" id="KW-0812">Transmembrane</keyword>
<dbReference type="Proteomes" id="UP000243978">
    <property type="component" value="Unassembled WGS sequence"/>
</dbReference>
<feature type="transmembrane region" description="Helical" evidence="1">
    <location>
        <begin position="284"/>
        <end position="304"/>
    </location>
</feature>
<feature type="chain" id="PRO_5015673122" evidence="2">
    <location>
        <begin position="21"/>
        <end position="321"/>
    </location>
</feature>
<proteinExistence type="predicted"/>
<protein>
    <submittedName>
        <fullName evidence="3">Putative secreted protein</fullName>
    </submittedName>
</protein>
<dbReference type="InterPro" id="IPR022472">
    <property type="entry name" value="VPLPA-CTERM"/>
</dbReference>
<reference evidence="3 4" key="1">
    <citation type="submission" date="2018-04" db="EMBL/GenBank/DDBJ databases">
        <title>Genomic Encyclopedia of Archaeal and Bacterial Type Strains, Phase II (KMG-II): from individual species to whole genera.</title>
        <authorList>
            <person name="Goeker M."/>
        </authorList>
    </citation>
    <scope>NUCLEOTIDE SEQUENCE [LARGE SCALE GENOMIC DNA]</scope>
    <source>
        <strain evidence="3 4">DSM 100977</strain>
    </source>
</reference>
<keyword evidence="1" id="KW-0472">Membrane</keyword>
<sequence length="321" mass="32734">MKTILTICVAFLGLSISAQAATISNSVSIINGGGGTGRCGSTAPQSTSSNSDVAVTLNDGGVNCTVAGDSVAGGGVIAYRATATFDRSLGPAGSVRIQGGARSVMSDIFLTPLFDVDDPDIPFNTDFTIDLQLNASLEGTATGAVANDTGQAGGGAGITATVSLSGSPSPGNFSSNSAVVRGGAGADWVNLLSDYDDFSSAMMPLIRHDWRQPFSVIFNMDTNTSASAFGANQATGTLDAFNSLSFSKVGPAFILPDGFTVNAPELNIVDNRWIDPRIPEVAPVPLPAGLPLLLAGLGALGFVLRRKTQTDQEATMLAHAK</sequence>
<keyword evidence="2" id="KW-0732">Signal</keyword>
<dbReference type="RefSeq" id="WP_245913068.1">
    <property type="nucleotide sequence ID" value="NZ_QBKS01000002.1"/>
</dbReference>
<dbReference type="EMBL" id="QBKS01000002">
    <property type="protein sequence ID" value="PTX54637.1"/>
    <property type="molecule type" value="Genomic_DNA"/>
</dbReference>